<dbReference type="HOGENOM" id="CLU_1591763_0_0_11"/>
<reference evidence="1 2" key="1">
    <citation type="journal article" date="2015" name="Genome Announc.">
        <title>Complete Genome Sequence and Annotation of Corynebacterium singulare DSM 44357, Isolated from a Human Semen Specimen.</title>
        <authorList>
            <person name="Merten M."/>
            <person name="Brinkrolf K."/>
            <person name="Albersmeier A."/>
            <person name="Kutter Y."/>
            <person name="Ruckert C."/>
            <person name="Tauch A."/>
        </authorList>
    </citation>
    <scope>NUCLEOTIDE SEQUENCE [LARGE SCALE GENOMIC DNA]</scope>
    <source>
        <strain evidence="1">IBS B52218</strain>
    </source>
</reference>
<sequence>MVPMTSYRFPPAKMTGPFFAVLGATVLVLGTPAVLSLALPEQEPELEDVVLDDPDWRQPIDGLKCSVNHDSMANQAWDCGDTLVEAYVTEGVDDDALALRRGVRATSFGRMPAESEVTDQDGILVLGTYDVVPIYAFSVAKGDLNYQIIFSDGEPTDLAEQFMEAFR</sequence>
<gene>
    <name evidence="1" type="ORF">CSING_00445</name>
</gene>
<protein>
    <submittedName>
        <fullName evidence="1">Uncharacterized protein</fullName>
    </submittedName>
</protein>
<evidence type="ECO:0000313" key="1">
    <source>
        <dbReference type="EMBL" id="AJI77658.1"/>
    </source>
</evidence>
<evidence type="ECO:0000313" key="2">
    <source>
        <dbReference type="Proteomes" id="UP000031890"/>
    </source>
</evidence>
<proteinExistence type="predicted"/>
<organism evidence="1 2">
    <name type="scientific">Corynebacterium singulare</name>
    <dbReference type="NCBI Taxonomy" id="161899"/>
    <lineage>
        <taxon>Bacteria</taxon>
        <taxon>Bacillati</taxon>
        <taxon>Actinomycetota</taxon>
        <taxon>Actinomycetes</taxon>
        <taxon>Mycobacteriales</taxon>
        <taxon>Corynebacteriaceae</taxon>
        <taxon>Corynebacterium</taxon>
    </lineage>
</organism>
<dbReference type="EMBL" id="CP010827">
    <property type="protein sequence ID" value="AJI77658.1"/>
    <property type="molecule type" value="Genomic_DNA"/>
</dbReference>
<accession>A0A0B6ESA2</accession>
<dbReference type="KEGG" id="csx:CSING_00445"/>
<dbReference type="Proteomes" id="UP000031890">
    <property type="component" value="Chromosome"/>
</dbReference>
<name>A0A0B6ESA2_9CORY</name>
<dbReference type="STRING" id="161899.CSING_00445"/>
<dbReference type="AlphaFoldDB" id="A0A0B6ESA2"/>